<dbReference type="Pfam" id="PF00730">
    <property type="entry name" value="HhH-GPD"/>
    <property type="match status" value="1"/>
</dbReference>
<dbReference type="GO" id="GO:0140078">
    <property type="term" value="F:class I DNA-(apurinic or apyrimidinic site) endonuclease activity"/>
    <property type="evidence" value="ECO:0007669"/>
    <property type="project" value="UniProtKB-EC"/>
</dbReference>
<accession>A0A532V846</accession>
<feature type="domain" description="HhH-GPD" evidence="4">
    <location>
        <begin position="128"/>
        <end position="288"/>
    </location>
</feature>
<name>A0A532V846_UNCT6</name>
<dbReference type="Gene3D" id="3.30.310.20">
    <property type="entry name" value="DNA-3-methyladenine glycosylase AlkA, N-terminal domain"/>
    <property type="match status" value="1"/>
</dbReference>
<dbReference type="InterPro" id="IPR037046">
    <property type="entry name" value="AlkA_N_sf"/>
</dbReference>
<evidence type="ECO:0000313" key="5">
    <source>
        <dbReference type="EMBL" id="TKJ43356.1"/>
    </source>
</evidence>
<dbReference type="AlphaFoldDB" id="A0A532V846"/>
<evidence type="ECO:0000256" key="3">
    <source>
        <dbReference type="ARBA" id="ARBA00044632"/>
    </source>
</evidence>
<evidence type="ECO:0000256" key="2">
    <source>
        <dbReference type="ARBA" id="ARBA00012720"/>
    </source>
</evidence>
<sequence>MELEPKPPFDFNLTATRMHLMPPARYSDGTFTRILRLESERLVYVSVKSGESIDDPVLFISVKPKVNERVQKEIRDKIAFMFSIGDDLTGFYSVARRDPILKHAIKDLYGLKIQTTPTLFEGLVTGFCLQWVSFQRGVEMMDCLIKRYGEQVNDCYAFPTPQALAEATLKELKECKLGFRTERIRWIAEEVTKGLDLEELKSLPDDQLKEKLMKVKWIGEWTAEATLLWRFKRYSAFPLDLWSSRIFQTFYPELKDKTLNEIKKFAQDRWGRYRGLAYYYLMCDRKKLAQKLDVELGWNS</sequence>
<dbReference type="PANTHER" id="PTHR10242">
    <property type="entry name" value="8-OXOGUANINE DNA GLYCOSYLASE"/>
    <property type="match status" value="1"/>
</dbReference>
<evidence type="ECO:0000256" key="1">
    <source>
        <dbReference type="ARBA" id="ARBA00010679"/>
    </source>
</evidence>
<protein>
    <recommendedName>
        <fullName evidence="2">DNA-(apurinic or apyrimidinic site) lyase</fullName>
        <ecNumber evidence="2">4.2.99.18</ecNumber>
    </recommendedName>
</protein>
<dbReference type="CDD" id="cd00056">
    <property type="entry name" value="ENDO3c"/>
    <property type="match status" value="1"/>
</dbReference>
<dbReference type="InterPro" id="IPR023170">
    <property type="entry name" value="HhH_base_excis_C"/>
</dbReference>
<dbReference type="SMART" id="SM00478">
    <property type="entry name" value="ENDO3c"/>
    <property type="match status" value="1"/>
</dbReference>
<proteinExistence type="inferred from homology"/>
<dbReference type="GO" id="GO:0006284">
    <property type="term" value="P:base-excision repair"/>
    <property type="evidence" value="ECO:0007669"/>
    <property type="project" value="InterPro"/>
</dbReference>
<dbReference type="InterPro" id="IPR003265">
    <property type="entry name" value="HhH-GPD_domain"/>
</dbReference>
<dbReference type="EC" id="4.2.99.18" evidence="2"/>
<dbReference type="PANTHER" id="PTHR10242:SF2">
    <property type="entry name" value="N-GLYCOSYLASE_DNA LYASE"/>
    <property type="match status" value="1"/>
</dbReference>
<dbReference type="Gene3D" id="1.10.340.30">
    <property type="entry name" value="Hypothetical protein, domain 2"/>
    <property type="match status" value="1"/>
</dbReference>
<comment type="caution">
    <text evidence="5">The sequence shown here is derived from an EMBL/GenBank/DDBJ whole genome shotgun (WGS) entry which is preliminary data.</text>
</comment>
<dbReference type="Gene3D" id="1.10.1670.10">
    <property type="entry name" value="Helix-hairpin-Helix base-excision DNA repair enzymes (C-terminal)"/>
    <property type="match status" value="1"/>
</dbReference>
<organism evidence="5 6">
    <name type="scientific">candidate division TA06 bacterium B3_TA06</name>
    <dbReference type="NCBI Taxonomy" id="2012487"/>
    <lineage>
        <taxon>Bacteria</taxon>
        <taxon>Bacteria division TA06</taxon>
    </lineage>
</organism>
<evidence type="ECO:0000313" key="6">
    <source>
        <dbReference type="Proteomes" id="UP000317778"/>
    </source>
</evidence>
<dbReference type="EMBL" id="NJBO01000005">
    <property type="protein sequence ID" value="TKJ43356.1"/>
    <property type="molecule type" value="Genomic_DNA"/>
</dbReference>
<comment type="similarity">
    <text evidence="1">Belongs to the type-1 OGG1 family.</text>
</comment>
<comment type="catalytic activity">
    <reaction evidence="3">
        <text>2'-deoxyribonucleotide-(2'-deoxyribose 5'-phosphate)-2'-deoxyribonucleotide-DNA = a 3'-end 2'-deoxyribonucleotide-(2,3-dehydro-2,3-deoxyribose 5'-phosphate)-DNA + a 5'-end 5'-phospho-2'-deoxyribonucleoside-DNA + H(+)</text>
        <dbReference type="Rhea" id="RHEA:66592"/>
        <dbReference type="Rhea" id="RHEA-COMP:13180"/>
        <dbReference type="Rhea" id="RHEA-COMP:16897"/>
        <dbReference type="Rhea" id="RHEA-COMP:17067"/>
        <dbReference type="ChEBI" id="CHEBI:15378"/>
        <dbReference type="ChEBI" id="CHEBI:136412"/>
        <dbReference type="ChEBI" id="CHEBI:157695"/>
        <dbReference type="ChEBI" id="CHEBI:167181"/>
        <dbReference type="EC" id="4.2.99.18"/>
    </reaction>
</comment>
<evidence type="ECO:0000259" key="4">
    <source>
        <dbReference type="SMART" id="SM00478"/>
    </source>
</evidence>
<gene>
    <name evidence="5" type="ORF">CEE36_04810</name>
</gene>
<dbReference type="SUPFAM" id="SSF48150">
    <property type="entry name" value="DNA-glycosylase"/>
    <property type="match status" value="1"/>
</dbReference>
<dbReference type="InterPro" id="IPR052054">
    <property type="entry name" value="Oxidative_DNA_repair_enzyme"/>
</dbReference>
<reference evidence="5 6" key="1">
    <citation type="submission" date="2017-06" db="EMBL/GenBank/DDBJ databases">
        <title>Novel microbial phyla capable of carbon fixation and sulfur reduction in deep-sea sediments.</title>
        <authorList>
            <person name="Huang J."/>
            <person name="Baker B."/>
            <person name="Wang Y."/>
        </authorList>
    </citation>
    <scope>NUCLEOTIDE SEQUENCE [LARGE SCALE GENOMIC DNA]</scope>
    <source>
        <strain evidence="5">B3_TA06</strain>
    </source>
</reference>
<dbReference type="InterPro" id="IPR011257">
    <property type="entry name" value="DNA_glycosylase"/>
</dbReference>
<dbReference type="Proteomes" id="UP000317778">
    <property type="component" value="Unassembled WGS sequence"/>
</dbReference>